<dbReference type="GO" id="GO:0003700">
    <property type="term" value="F:DNA-binding transcription factor activity"/>
    <property type="evidence" value="ECO:0007669"/>
    <property type="project" value="InterPro"/>
</dbReference>
<evidence type="ECO:0000256" key="1">
    <source>
        <dbReference type="ARBA" id="ARBA00023015"/>
    </source>
</evidence>
<evidence type="ECO:0000259" key="4">
    <source>
        <dbReference type="PROSITE" id="PS50949"/>
    </source>
</evidence>
<dbReference type="Pfam" id="PF07729">
    <property type="entry name" value="FCD"/>
    <property type="match status" value="1"/>
</dbReference>
<gene>
    <name evidence="5" type="ORF">EV187_1289</name>
</gene>
<proteinExistence type="predicted"/>
<dbReference type="Proteomes" id="UP000293289">
    <property type="component" value="Unassembled WGS sequence"/>
</dbReference>
<dbReference type="InterPro" id="IPR036390">
    <property type="entry name" value="WH_DNA-bd_sf"/>
</dbReference>
<keyword evidence="2 5" id="KW-0238">DNA-binding</keyword>
<evidence type="ECO:0000256" key="3">
    <source>
        <dbReference type="ARBA" id="ARBA00023163"/>
    </source>
</evidence>
<protein>
    <submittedName>
        <fullName evidence="5">DNA-binding GntR family transcriptional regulator</fullName>
    </submittedName>
</protein>
<dbReference type="OrthoDB" id="5243844at2"/>
<dbReference type="InterPro" id="IPR011711">
    <property type="entry name" value="GntR_C"/>
</dbReference>
<dbReference type="Gene3D" id="1.10.10.10">
    <property type="entry name" value="Winged helix-like DNA-binding domain superfamily/Winged helix DNA-binding domain"/>
    <property type="match status" value="1"/>
</dbReference>
<keyword evidence="6" id="KW-1185">Reference proteome</keyword>
<dbReference type="AlphaFoldDB" id="A0A4Q7MKD3"/>
<name>A0A4Q7MKD3_9MICO</name>
<dbReference type="SUPFAM" id="SSF46785">
    <property type="entry name" value="Winged helix' DNA-binding domain"/>
    <property type="match status" value="1"/>
</dbReference>
<dbReference type="InterPro" id="IPR036388">
    <property type="entry name" value="WH-like_DNA-bd_sf"/>
</dbReference>
<dbReference type="EMBL" id="SGWY01000001">
    <property type="protein sequence ID" value="RZS68851.1"/>
    <property type="molecule type" value="Genomic_DNA"/>
</dbReference>
<dbReference type="Pfam" id="PF00392">
    <property type="entry name" value="GntR"/>
    <property type="match status" value="1"/>
</dbReference>
<dbReference type="InterPro" id="IPR000524">
    <property type="entry name" value="Tscrpt_reg_HTH_GntR"/>
</dbReference>
<keyword evidence="3" id="KW-0804">Transcription</keyword>
<evidence type="ECO:0000313" key="6">
    <source>
        <dbReference type="Proteomes" id="UP000293289"/>
    </source>
</evidence>
<dbReference type="InterPro" id="IPR008920">
    <property type="entry name" value="TF_FadR/GntR_C"/>
</dbReference>
<comment type="caution">
    <text evidence="5">The sequence shown here is derived from an EMBL/GenBank/DDBJ whole genome shotgun (WGS) entry which is preliminary data.</text>
</comment>
<dbReference type="CDD" id="cd07377">
    <property type="entry name" value="WHTH_GntR"/>
    <property type="match status" value="1"/>
</dbReference>
<dbReference type="SMART" id="SM00345">
    <property type="entry name" value="HTH_GNTR"/>
    <property type="match status" value="1"/>
</dbReference>
<accession>A0A4Q7MKD3</accession>
<evidence type="ECO:0000313" key="5">
    <source>
        <dbReference type="EMBL" id="RZS68851.1"/>
    </source>
</evidence>
<dbReference type="SUPFAM" id="SSF48008">
    <property type="entry name" value="GntR ligand-binding domain-like"/>
    <property type="match status" value="1"/>
</dbReference>
<dbReference type="Gene3D" id="1.20.120.530">
    <property type="entry name" value="GntR ligand-binding domain-like"/>
    <property type="match status" value="1"/>
</dbReference>
<dbReference type="PANTHER" id="PTHR43537:SF49">
    <property type="entry name" value="TRANSCRIPTIONAL REGULATORY PROTEIN"/>
    <property type="match status" value="1"/>
</dbReference>
<evidence type="ECO:0000256" key="2">
    <source>
        <dbReference type="ARBA" id="ARBA00023125"/>
    </source>
</evidence>
<organism evidence="5 6">
    <name type="scientific">Agromyces ramosus</name>
    <dbReference type="NCBI Taxonomy" id="33879"/>
    <lineage>
        <taxon>Bacteria</taxon>
        <taxon>Bacillati</taxon>
        <taxon>Actinomycetota</taxon>
        <taxon>Actinomycetes</taxon>
        <taxon>Micrococcales</taxon>
        <taxon>Microbacteriaceae</taxon>
        <taxon>Agromyces</taxon>
    </lineage>
</organism>
<dbReference type="PANTHER" id="PTHR43537">
    <property type="entry name" value="TRANSCRIPTIONAL REGULATOR, GNTR FAMILY"/>
    <property type="match status" value="1"/>
</dbReference>
<keyword evidence="1" id="KW-0805">Transcription regulation</keyword>
<sequence length="218" mass="23441">MSALDSAGAAAAGQAATAVDRVADAVRAEILTGALPADAPLREEAAAARYGVSRHTVRAAFQRLVAERLAVAMPYRGVRVASFDRETIIALQQFRAALEVEAVRIAGERFGHEWPERVLGPARDALDRLAASADWLEAERVHAEFHHALVAASGSPRIIEAHAALGAELLLFLLHVRPHYTLESLVAEHRALLDDVQSLGPDALRDHLEHSTRLLVGG</sequence>
<feature type="domain" description="HTH gntR-type" evidence="4">
    <location>
        <begin position="16"/>
        <end position="83"/>
    </location>
</feature>
<dbReference type="RefSeq" id="WP_130352126.1">
    <property type="nucleotide sequence ID" value="NZ_SGWY01000001.1"/>
</dbReference>
<reference evidence="5 6" key="1">
    <citation type="submission" date="2019-02" db="EMBL/GenBank/DDBJ databases">
        <title>Genomic Encyclopedia of Type Strains, Phase IV (KMG-IV): sequencing the most valuable type-strain genomes for metagenomic binning, comparative biology and taxonomic classification.</title>
        <authorList>
            <person name="Goeker M."/>
        </authorList>
    </citation>
    <scope>NUCLEOTIDE SEQUENCE [LARGE SCALE GENOMIC DNA]</scope>
    <source>
        <strain evidence="5 6">DSM 43045</strain>
    </source>
</reference>
<dbReference type="PROSITE" id="PS50949">
    <property type="entry name" value="HTH_GNTR"/>
    <property type="match status" value="1"/>
</dbReference>
<dbReference type="GO" id="GO:0003677">
    <property type="term" value="F:DNA binding"/>
    <property type="evidence" value="ECO:0007669"/>
    <property type="project" value="UniProtKB-KW"/>
</dbReference>